<proteinExistence type="predicted"/>
<reference evidence="1 2" key="1">
    <citation type="journal article" date="2020" name="Phytopathology">
        <title>Genome Sequence Resources of Colletotrichum truncatum, C. plurivorum, C. musicola, and C. sojae: Four Species Pathogenic to Soybean (Glycine max).</title>
        <authorList>
            <person name="Rogerio F."/>
            <person name="Boufleur T.R."/>
            <person name="Ciampi-Guillardi M."/>
            <person name="Sukno S.A."/>
            <person name="Thon M.R."/>
            <person name="Massola Junior N.S."/>
            <person name="Baroncelli R."/>
        </authorList>
    </citation>
    <scope>NUCLEOTIDE SEQUENCE [LARGE SCALE GENOMIC DNA]</scope>
    <source>
        <strain evidence="1 2">CMES1059</strain>
    </source>
</reference>
<protein>
    <submittedName>
        <fullName evidence="1">Ulp1 protease family protein</fullName>
    </submittedName>
</protein>
<accession>A0ACC3YBM5</accession>
<name>A0ACC3YBM5_COLTU</name>
<keyword evidence="1" id="KW-0645">Protease</keyword>
<keyword evidence="2" id="KW-1185">Reference proteome</keyword>
<keyword evidence="1" id="KW-0378">Hydrolase</keyword>
<dbReference type="EMBL" id="VUJX02000020">
    <property type="protein sequence ID" value="KAL0929246.1"/>
    <property type="molecule type" value="Genomic_DNA"/>
</dbReference>
<gene>
    <name evidence="1" type="ORF">CTRU02_215787</name>
</gene>
<organism evidence="1 2">
    <name type="scientific">Colletotrichum truncatum</name>
    <name type="common">Anthracnose fungus</name>
    <name type="synonym">Colletotrichum capsici</name>
    <dbReference type="NCBI Taxonomy" id="5467"/>
    <lineage>
        <taxon>Eukaryota</taxon>
        <taxon>Fungi</taxon>
        <taxon>Dikarya</taxon>
        <taxon>Ascomycota</taxon>
        <taxon>Pezizomycotina</taxon>
        <taxon>Sordariomycetes</taxon>
        <taxon>Hypocreomycetidae</taxon>
        <taxon>Glomerellales</taxon>
        <taxon>Glomerellaceae</taxon>
        <taxon>Colletotrichum</taxon>
        <taxon>Colletotrichum truncatum species complex</taxon>
    </lineage>
</organism>
<evidence type="ECO:0000313" key="1">
    <source>
        <dbReference type="EMBL" id="KAL0929246.1"/>
    </source>
</evidence>
<dbReference type="Proteomes" id="UP000805649">
    <property type="component" value="Unassembled WGS sequence"/>
</dbReference>
<evidence type="ECO:0000313" key="2">
    <source>
        <dbReference type="Proteomes" id="UP000805649"/>
    </source>
</evidence>
<comment type="caution">
    <text evidence="1">The sequence shown here is derived from an EMBL/GenBank/DDBJ whole genome shotgun (WGS) entry which is preliminary data.</text>
</comment>
<sequence>MARLTPEPRGRPLQPQRPRITASASPPRTISDLDSTLKSINALAHDTTDATIVRLWRRLRQAFDAAEPAIEGSFASWALQNVDRQILCLATDKEFCDYLHPADGKGAASGNRGNRLNAVAPKFGASPGLFCFLFGTEVFPGCRPALDALNRLHSSTPQCDIISLFRVFYRQPTSKRLNKSVTKTISPKDRLKTAIQSFDADAWETPLSKKSRVERSQVEQASAGTSGTARSTPEPPKEADYDSDHSSESVEDSFVPNEDPPDSQLLPATDQPALKPSSSDGACSSVSSQVARSIEIARDGYDKNDSSLFSVEANSDSVPLASNSAENTEHVTEHLGFNSDDDDEGDEYVGGEAESGDFDPQIGLSTIVEVTERLSQPATPELGRRAPTQEPEALFLTPLFEMNDLPGRQAMRPDPQLPKSPESAMDKSFEYITRPATREQYKRPPPSTDLQNAQKYRRLDTVESEKPQSLASPTTTIGNGAENDCLAEKMISDSPQDLREPICSRATKAQRSSLEQLVFSAATLASRAWLNDIVMNTMLCRLASSKIAILDSFALVNQSKGVPRVSERKKQFVRRSVEGRELIMFPVHENNNHWVLYTFRSDESTVYRYDSLGPPASTTPRQSQNQLFHQVIDFLHGTFCWPKDKPLSTRCVYDCAKQDNTWDCGVYVLWYASKLAARLPVNEPAVINRLCLRHSLFTSSAASIAPDAIHQDWLSMFENPTCLDLRAKWLLRYRTRCYHLAQYTLATPSHFPQENSKALLASDTRHTQAGILAAIVSSLHIAHETCLRVAIEAESMYRKDMEAREKEFSVYLDAVRLISRSAVPPLQPTPTKSDSVLFSLLASTAAAVDARIEERQLTLGASGGEDRCQSEFVSSKYRMCVVHILLARFAASKFANHF</sequence>